<evidence type="ECO:0000313" key="1">
    <source>
        <dbReference type="EMBL" id="MTK22779.1"/>
    </source>
</evidence>
<protein>
    <submittedName>
        <fullName evidence="1">Uncharacterized protein</fullName>
    </submittedName>
</protein>
<sequence>MKKEKYYFNYSDTENIIYKPQDGLKCVNCNSDKIEPSRMLTFFRVNASVDIVCSDCNSIFTLLLNDGDFEFISK</sequence>
<dbReference type="AlphaFoldDB" id="A0A9X4XGE1"/>
<reference evidence="1 2" key="1">
    <citation type="journal article" date="2019" name="Nat. Med.">
        <title>A library of human gut bacterial isolates paired with longitudinal multiomics data enables mechanistic microbiome research.</title>
        <authorList>
            <person name="Poyet M."/>
            <person name="Groussin M."/>
            <person name="Gibbons S.M."/>
            <person name="Avila-Pacheco J."/>
            <person name="Jiang X."/>
            <person name="Kearney S.M."/>
            <person name="Perrotta A.R."/>
            <person name="Berdy B."/>
            <person name="Zhao S."/>
            <person name="Lieberman T.D."/>
            <person name="Swanson P.K."/>
            <person name="Smith M."/>
            <person name="Roesemann S."/>
            <person name="Alexander J.E."/>
            <person name="Rich S.A."/>
            <person name="Livny J."/>
            <person name="Vlamakis H."/>
            <person name="Clish C."/>
            <person name="Bullock K."/>
            <person name="Deik A."/>
            <person name="Scott J."/>
            <person name="Pierce K.A."/>
            <person name="Xavier R.J."/>
            <person name="Alm E.J."/>
        </authorList>
    </citation>
    <scope>NUCLEOTIDE SEQUENCE [LARGE SCALE GENOMIC DNA]</scope>
    <source>
        <strain evidence="1 2">BIOML-A198</strain>
    </source>
</reference>
<gene>
    <name evidence="1" type="ORF">GMA92_15390</name>
</gene>
<evidence type="ECO:0000313" key="2">
    <source>
        <dbReference type="Proteomes" id="UP000487649"/>
    </source>
</evidence>
<proteinExistence type="predicted"/>
<dbReference type="EMBL" id="WMQE01000058">
    <property type="protein sequence ID" value="MTK22779.1"/>
    <property type="molecule type" value="Genomic_DNA"/>
</dbReference>
<accession>A0A9X4XGE1</accession>
<name>A0A9X4XGE1_9FIRM</name>
<comment type="caution">
    <text evidence="1">The sequence shown here is derived from an EMBL/GenBank/DDBJ whole genome shotgun (WGS) entry which is preliminary data.</text>
</comment>
<organism evidence="1 2">
    <name type="scientific">Turicibacter sanguinis</name>
    <dbReference type="NCBI Taxonomy" id="154288"/>
    <lineage>
        <taxon>Bacteria</taxon>
        <taxon>Bacillati</taxon>
        <taxon>Bacillota</taxon>
        <taxon>Erysipelotrichia</taxon>
        <taxon>Erysipelotrichales</taxon>
        <taxon>Turicibacteraceae</taxon>
        <taxon>Turicibacter</taxon>
    </lineage>
</organism>
<dbReference type="Proteomes" id="UP000487649">
    <property type="component" value="Unassembled WGS sequence"/>
</dbReference>